<evidence type="ECO:0000313" key="1">
    <source>
        <dbReference type="EMBL" id="KIK29553.1"/>
    </source>
</evidence>
<evidence type="ECO:0000313" key="2">
    <source>
        <dbReference type="Proteomes" id="UP000054018"/>
    </source>
</evidence>
<sequence>MTPPSPLSPRQPLSLQSPRCLPCPWGMCLYHPVERERLSSVGSLVRLEETKTIHL</sequence>
<proteinExistence type="predicted"/>
<reference evidence="1 2" key="1">
    <citation type="submission" date="2014-04" db="EMBL/GenBank/DDBJ databases">
        <authorList>
            <consortium name="DOE Joint Genome Institute"/>
            <person name="Kuo A."/>
            <person name="Kohler A."/>
            <person name="Costa M.D."/>
            <person name="Nagy L.G."/>
            <person name="Floudas D."/>
            <person name="Copeland A."/>
            <person name="Barry K.W."/>
            <person name="Cichocki N."/>
            <person name="Veneault-Fourrey C."/>
            <person name="LaButti K."/>
            <person name="Lindquist E.A."/>
            <person name="Lipzen A."/>
            <person name="Lundell T."/>
            <person name="Morin E."/>
            <person name="Murat C."/>
            <person name="Sun H."/>
            <person name="Tunlid A."/>
            <person name="Henrissat B."/>
            <person name="Grigoriev I.V."/>
            <person name="Hibbett D.S."/>
            <person name="Martin F."/>
            <person name="Nordberg H.P."/>
            <person name="Cantor M.N."/>
            <person name="Hua S.X."/>
        </authorList>
    </citation>
    <scope>NUCLEOTIDE SEQUENCE [LARGE SCALE GENOMIC DNA]</scope>
    <source>
        <strain evidence="1 2">441</strain>
    </source>
</reference>
<dbReference type="AlphaFoldDB" id="A0A0D0AC26"/>
<organism evidence="1 2">
    <name type="scientific">Pisolithus microcarpus 441</name>
    <dbReference type="NCBI Taxonomy" id="765257"/>
    <lineage>
        <taxon>Eukaryota</taxon>
        <taxon>Fungi</taxon>
        <taxon>Dikarya</taxon>
        <taxon>Basidiomycota</taxon>
        <taxon>Agaricomycotina</taxon>
        <taxon>Agaricomycetes</taxon>
        <taxon>Agaricomycetidae</taxon>
        <taxon>Boletales</taxon>
        <taxon>Sclerodermatineae</taxon>
        <taxon>Pisolithaceae</taxon>
        <taxon>Pisolithus</taxon>
    </lineage>
</organism>
<dbReference type="HOGENOM" id="CLU_3033302_0_0_1"/>
<dbReference type="EMBL" id="KN833689">
    <property type="protein sequence ID" value="KIK29553.1"/>
    <property type="molecule type" value="Genomic_DNA"/>
</dbReference>
<keyword evidence="2" id="KW-1185">Reference proteome</keyword>
<name>A0A0D0AC26_9AGAM</name>
<reference evidence="2" key="2">
    <citation type="submission" date="2015-01" db="EMBL/GenBank/DDBJ databases">
        <title>Evolutionary Origins and Diversification of the Mycorrhizal Mutualists.</title>
        <authorList>
            <consortium name="DOE Joint Genome Institute"/>
            <consortium name="Mycorrhizal Genomics Consortium"/>
            <person name="Kohler A."/>
            <person name="Kuo A."/>
            <person name="Nagy L.G."/>
            <person name="Floudas D."/>
            <person name="Copeland A."/>
            <person name="Barry K.W."/>
            <person name="Cichocki N."/>
            <person name="Veneault-Fourrey C."/>
            <person name="LaButti K."/>
            <person name="Lindquist E.A."/>
            <person name="Lipzen A."/>
            <person name="Lundell T."/>
            <person name="Morin E."/>
            <person name="Murat C."/>
            <person name="Riley R."/>
            <person name="Ohm R."/>
            <person name="Sun H."/>
            <person name="Tunlid A."/>
            <person name="Henrissat B."/>
            <person name="Grigoriev I.V."/>
            <person name="Hibbett D.S."/>
            <person name="Martin F."/>
        </authorList>
    </citation>
    <scope>NUCLEOTIDE SEQUENCE [LARGE SCALE GENOMIC DNA]</scope>
    <source>
        <strain evidence="2">441</strain>
    </source>
</reference>
<dbReference type="Proteomes" id="UP000054018">
    <property type="component" value="Unassembled WGS sequence"/>
</dbReference>
<protein>
    <submittedName>
        <fullName evidence="1">Uncharacterized protein</fullName>
    </submittedName>
</protein>
<accession>A0A0D0AC26</accession>
<gene>
    <name evidence="1" type="ORF">PISMIDRAFT_672260</name>
</gene>